<gene>
    <name evidence="1" type="ORF">Bccel_2153</name>
</gene>
<name>A0A0L6JMA7_9FIRM</name>
<dbReference type="EMBL" id="LGTC01000001">
    <property type="protein sequence ID" value="KNY26888.1"/>
    <property type="molecule type" value="Genomic_DNA"/>
</dbReference>
<evidence type="ECO:0000313" key="2">
    <source>
        <dbReference type="Proteomes" id="UP000036923"/>
    </source>
</evidence>
<protein>
    <recommendedName>
        <fullName evidence="3">MORN repeat-containing protein</fullName>
    </recommendedName>
</protein>
<dbReference type="AlphaFoldDB" id="A0A0L6JMA7"/>
<dbReference type="Proteomes" id="UP000036923">
    <property type="component" value="Unassembled WGS sequence"/>
</dbReference>
<reference evidence="2" key="1">
    <citation type="submission" date="2015-07" db="EMBL/GenBank/DDBJ databases">
        <title>Near-Complete Genome Sequence of the Cellulolytic Bacterium Bacteroides (Pseudobacteroides) cellulosolvens ATCC 35603.</title>
        <authorList>
            <person name="Dassa B."/>
            <person name="Utturkar S.M."/>
            <person name="Klingeman D.M."/>
            <person name="Hurt R.A."/>
            <person name="Keller M."/>
            <person name="Xu J."/>
            <person name="Reddy Y.H.K."/>
            <person name="Borovok I."/>
            <person name="Grinberg I.R."/>
            <person name="Lamed R."/>
            <person name="Zhivin O."/>
            <person name="Bayer E.A."/>
            <person name="Brown S.D."/>
        </authorList>
    </citation>
    <scope>NUCLEOTIDE SEQUENCE [LARGE SCALE GENOMIC DNA]</scope>
    <source>
        <strain evidence="2">DSM 2933</strain>
    </source>
</reference>
<evidence type="ECO:0000313" key="1">
    <source>
        <dbReference type="EMBL" id="KNY26888.1"/>
    </source>
</evidence>
<comment type="caution">
    <text evidence="1">The sequence shown here is derived from an EMBL/GenBank/DDBJ whole genome shotgun (WGS) entry which is preliminary data.</text>
</comment>
<evidence type="ECO:0008006" key="3">
    <source>
        <dbReference type="Google" id="ProtNLM"/>
    </source>
</evidence>
<sequence length="118" mass="13822">MLFSPHINAISKYYKLINQLQWYWNWSGKCIGYFDKGFLWNSDGKIIGKFIDNEIYSSEGNYIGESYKGNNRLCIDKSKIGKKIEPFEMTQISYKIGNDESICTLKIYNQLEDFTVTD</sequence>
<accession>A0A0L6JMA7</accession>
<keyword evidence="2" id="KW-1185">Reference proteome</keyword>
<proteinExistence type="predicted"/>
<organism evidence="1 2">
    <name type="scientific">Pseudobacteroides cellulosolvens ATCC 35603 = DSM 2933</name>
    <dbReference type="NCBI Taxonomy" id="398512"/>
    <lineage>
        <taxon>Bacteria</taxon>
        <taxon>Bacillati</taxon>
        <taxon>Bacillota</taxon>
        <taxon>Clostridia</taxon>
        <taxon>Eubacteriales</taxon>
        <taxon>Oscillospiraceae</taxon>
        <taxon>Pseudobacteroides</taxon>
    </lineage>
</organism>